<dbReference type="RefSeq" id="WP_144250177.1">
    <property type="nucleotide sequence ID" value="NZ_VLPK01000004.1"/>
</dbReference>
<comment type="similarity">
    <text evidence="2">Belongs to the SusD family.</text>
</comment>
<evidence type="ECO:0000313" key="8">
    <source>
        <dbReference type="EMBL" id="TSJ38896.1"/>
    </source>
</evidence>
<gene>
    <name evidence="8" type="ORF">FO440_20570</name>
</gene>
<dbReference type="EMBL" id="VLPK01000004">
    <property type="protein sequence ID" value="TSJ38896.1"/>
    <property type="molecule type" value="Genomic_DNA"/>
</dbReference>
<evidence type="ECO:0000256" key="1">
    <source>
        <dbReference type="ARBA" id="ARBA00004442"/>
    </source>
</evidence>
<comment type="subcellular location">
    <subcellularLocation>
        <location evidence="1">Cell outer membrane</location>
    </subcellularLocation>
</comment>
<dbReference type="SUPFAM" id="SSF48452">
    <property type="entry name" value="TPR-like"/>
    <property type="match status" value="1"/>
</dbReference>
<dbReference type="GO" id="GO:0009279">
    <property type="term" value="C:cell outer membrane"/>
    <property type="evidence" value="ECO:0007669"/>
    <property type="project" value="UniProtKB-SubCell"/>
</dbReference>
<evidence type="ECO:0000259" key="7">
    <source>
        <dbReference type="Pfam" id="PF14322"/>
    </source>
</evidence>
<keyword evidence="9" id="KW-1185">Reference proteome</keyword>
<dbReference type="InterPro" id="IPR033985">
    <property type="entry name" value="SusD-like_N"/>
</dbReference>
<dbReference type="Pfam" id="PF14322">
    <property type="entry name" value="SusD-like_3"/>
    <property type="match status" value="1"/>
</dbReference>
<evidence type="ECO:0000313" key="9">
    <source>
        <dbReference type="Proteomes" id="UP000318733"/>
    </source>
</evidence>
<organism evidence="8 9">
    <name type="scientific">Mucilaginibacter corticis</name>
    <dbReference type="NCBI Taxonomy" id="2597670"/>
    <lineage>
        <taxon>Bacteria</taxon>
        <taxon>Pseudomonadati</taxon>
        <taxon>Bacteroidota</taxon>
        <taxon>Sphingobacteriia</taxon>
        <taxon>Sphingobacteriales</taxon>
        <taxon>Sphingobacteriaceae</taxon>
        <taxon>Mucilaginibacter</taxon>
    </lineage>
</organism>
<evidence type="ECO:0000256" key="5">
    <source>
        <dbReference type="ARBA" id="ARBA00023237"/>
    </source>
</evidence>
<accession>A0A556MG41</accession>
<dbReference type="OrthoDB" id="1097962at2"/>
<dbReference type="PROSITE" id="PS51257">
    <property type="entry name" value="PROKAR_LIPOPROTEIN"/>
    <property type="match status" value="1"/>
</dbReference>
<dbReference type="Pfam" id="PF07980">
    <property type="entry name" value="SusD_RagB"/>
    <property type="match status" value="1"/>
</dbReference>
<keyword evidence="3" id="KW-0732">Signal</keyword>
<evidence type="ECO:0000259" key="6">
    <source>
        <dbReference type="Pfam" id="PF07980"/>
    </source>
</evidence>
<dbReference type="Gene3D" id="1.25.40.390">
    <property type="match status" value="2"/>
</dbReference>
<dbReference type="InterPro" id="IPR011990">
    <property type="entry name" value="TPR-like_helical_dom_sf"/>
</dbReference>
<dbReference type="Proteomes" id="UP000318733">
    <property type="component" value="Unassembled WGS sequence"/>
</dbReference>
<feature type="domain" description="SusD-like N-terminal" evidence="7">
    <location>
        <begin position="18"/>
        <end position="202"/>
    </location>
</feature>
<sequence>MKKLFYISILIALTSCNKFLDVKPASQIDKDDLFKTEQGFEEALNGVYSLCSSTSLYGANLTFMNDILSQNYQFNDVILQQTANFNYTLPSVVSKNYDTWTTAYRAVANCNYLLAAVDDPKVGFSGNNRELIKGEALALRAYLHFDLLRMFAPSYVTGAGQTAIPYVTQVSVKSTPNSTVKQTIDQLLVDLKAAKLLLKDDPILSAGYIVGYPPVGTPPSNNSTELAVNDLFMQNRRQRLNYYAVCGELARVYLYEGDNANALSNAQEIIKSLKFPFTKQDDFFASDPQKRDRIFYPELVASWFIDNSNEVSFLQDRYTNSNPKYSATVDQVSDIYETGGDGAEDWRYKQWFVSTASVTGGPNRAILQKFVENPAPLANLHPLVAPAIRLSEMYYIAAEASFDSNPSAALDYYNTIRAKRGIGNTLTVAPAKDAFITRLLAEARKEFYGENQLFYMYKRLNHAVVVSSTQTVLPSNSIFVFPKPQDELTYRTN</sequence>
<name>A0A556MG41_9SPHI</name>
<comment type="caution">
    <text evidence="8">The sequence shown here is derived from an EMBL/GenBank/DDBJ whole genome shotgun (WGS) entry which is preliminary data.</text>
</comment>
<feature type="domain" description="RagB/SusD" evidence="6">
    <location>
        <begin position="386"/>
        <end position="459"/>
    </location>
</feature>
<proteinExistence type="inferred from homology"/>
<reference evidence="8 9" key="1">
    <citation type="submission" date="2019-07" db="EMBL/GenBank/DDBJ databases">
        <authorList>
            <person name="Huq M.A."/>
        </authorList>
    </citation>
    <scope>NUCLEOTIDE SEQUENCE [LARGE SCALE GENOMIC DNA]</scope>
    <source>
        <strain evidence="8 9">MAH-19</strain>
    </source>
</reference>
<keyword evidence="4" id="KW-0472">Membrane</keyword>
<dbReference type="AlphaFoldDB" id="A0A556MG41"/>
<evidence type="ECO:0000256" key="2">
    <source>
        <dbReference type="ARBA" id="ARBA00006275"/>
    </source>
</evidence>
<protein>
    <submittedName>
        <fullName evidence="8">RagB/SusD family nutrient uptake outer membrane protein</fullName>
    </submittedName>
</protein>
<evidence type="ECO:0000256" key="4">
    <source>
        <dbReference type="ARBA" id="ARBA00023136"/>
    </source>
</evidence>
<keyword evidence="5" id="KW-0998">Cell outer membrane</keyword>
<evidence type="ECO:0000256" key="3">
    <source>
        <dbReference type="ARBA" id="ARBA00022729"/>
    </source>
</evidence>
<dbReference type="InterPro" id="IPR012944">
    <property type="entry name" value="SusD_RagB_dom"/>
</dbReference>